<evidence type="ECO:0000256" key="1">
    <source>
        <dbReference type="SAM" id="Phobius"/>
    </source>
</evidence>
<comment type="caution">
    <text evidence="2">The sequence shown here is derived from an EMBL/GenBank/DDBJ whole genome shotgun (WGS) entry which is preliminary data.</text>
</comment>
<proteinExistence type="predicted"/>
<keyword evidence="1" id="KW-0472">Membrane</keyword>
<dbReference type="Pfam" id="PF14248">
    <property type="entry name" value="DUF4345"/>
    <property type="match status" value="1"/>
</dbReference>
<accession>A0A1E2UQJ9</accession>
<evidence type="ECO:0000313" key="3">
    <source>
        <dbReference type="Proteomes" id="UP000094849"/>
    </source>
</evidence>
<feature type="transmembrane region" description="Helical" evidence="1">
    <location>
        <begin position="73"/>
        <end position="91"/>
    </location>
</feature>
<dbReference type="AlphaFoldDB" id="A0A1E2UQJ9"/>
<reference evidence="2 3" key="1">
    <citation type="submission" date="2016-03" db="EMBL/GenBank/DDBJ databases">
        <title>Chemosynthetic sulphur-oxidizing symbionts of marine invertebrate animals are capable of nitrogen fixation.</title>
        <authorList>
            <person name="Petersen J.M."/>
            <person name="Kemper A."/>
            <person name="Gruber-Vodicka H."/>
            <person name="Cardini U."/>
            <person name="Geest Mvander."/>
            <person name="Kleiner M."/>
            <person name="Bulgheresi S."/>
            <person name="Fussmann M."/>
            <person name="Herbold C."/>
            <person name="Seah B.K.B."/>
            <person name="Antony C.Paul."/>
            <person name="Liu D."/>
            <person name="Belitz A."/>
            <person name="Weber M."/>
        </authorList>
    </citation>
    <scope>NUCLEOTIDE SEQUENCE [LARGE SCALE GENOMIC DNA]</scope>
    <source>
        <strain evidence="2">G_D</strain>
    </source>
</reference>
<feature type="transmembrane region" description="Helical" evidence="1">
    <location>
        <begin position="103"/>
        <end position="120"/>
    </location>
</feature>
<keyword evidence="3" id="KW-1185">Reference proteome</keyword>
<dbReference type="InterPro" id="IPR025597">
    <property type="entry name" value="DUF4345"/>
</dbReference>
<dbReference type="Proteomes" id="UP000094849">
    <property type="component" value="Unassembled WGS sequence"/>
</dbReference>
<dbReference type="RefSeq" id="WP_069024413.1">
    <property type="nucleotide sequence ID" value="NZ_LVJZ01000003.1"/>
</dbReference>
<gene>
    <name evidence="2" type="ORF">A3196_09820</name>
</gene>
<organism evidence="2 3">
    <name type="scientific">Candidatus Thiodiazotropha endoloripes</name>
    <dbReference type="NCBI Taxonomy" id="1818881"/>
    <lineage>
        <taxon>Bacteria</taxon>
        <taxon>Pseudomonadati</taxon>
        <taxon>Pseudomonadota</taxon>
        <taxon>Gammaproteobacteria</taxon>
        <taxon>Chromatiales</taxon>
        <taxon>Sedimenticolaceae</taxon>
        <taxon>Candidatus Thiodiazotropha</taxon>
    </lineage>
</organism>
<keyword evidence="1" id="KW-1133">Transmembrane helix</keyword>
<keyword evidence="1" id="KW-0812">Transmembrane</keyword>
<name>A0A1E2UQJ9_9GAMM</name>
<evidence type="ECO:0008006" key="4">
    <source>
        <dbReference type="Google" id="ProtNLM"/>
    </source>
</evidence>
<evidence type="ECO:0000313" key="2">
    <source>
        <dbReference type="EMBL" id="ODB97038.1"/>
    </source>
</evidence>
<sequence length="132" mass="14491">MQKRHKRLLVALLMLFGLSLLVPGAIVIFHPEPAGLNTQMADQANQFRALHGMMAGLGVMACLACYRIERERTLVIGIGLTLALVVAARVYSLFSEGVPDWPTLFYLVIESILALIFLRYPPPADNTGALLD</sequence>
<protein>
    <recommendedName>
        <fullName evidence="4">DUF4345 domain-containing protein</fullName>
    </recommendedName>
</protein>
<dbReference type="EMBL" id="LVJZ01000003">
    <property type="protein sequence ID" value="ODB97038.1"/>
    <property type="molecule type" value="Genomic_DNA"/>
</dbReference>
<feature type="transmembrane region" description="Helical" evidence="1">
    <location>
        <begin position="48"/>
        <end position="66"/>
    </location>
</feature>